<dbReference type="OrthoDB" id="66776at2"/>
<evidence type="ECO:0000313" key="3">
    <source>
        <dbReference type="Proteomes" id="UP000294843"/>
    </source>
</evidence>
<dbReference type="InterPro" id="IPR016181">
    <property type="entry name" value="Acyl_CoA_acyltransferase"/>
</dbReference>
<dbReference type="PROSITE" id="PS51186">
    <property type="entry name" value="GNAT"/>
    <property type="match status" value="1"/>
</dbReference>
<proteinExistence type="predicted"/>
<evidence type="ECO:0000259" key="1">
    <source>
        <dbReference type="PROSITE" id="PS51186"/>
    </source>
</evidence>
<accession>A0A4R6BWT8</accession>
<dbReference type="Proteomes" id="UP000294843">
    <property type="component" value="Unassembled WGS sequence"/>
</dbReference>
<dbReference type="SUPFAM" id="SSF55729">
    <property type="entry name" value="Acyl-CoA N-acyltransferases (Nat)"/>
    <property type="match status" value="1"/>
</dbReference>
<dbReference type="InterPro" id="IPR000182">
    <property type="entry name" value="GNAT_dom"/>
</dbReference>
<gene>
    <name evidence="2" type="ORF">ERX55_10525</name>
</gene>
<dbReference type="RefSeq" id="WP_133452547.1">
    <property type="nucleotide sequence ID" value="NZ_SCWF01000015.1"/>
</dbReference>
<feature type="domain" description="N-acetyltransferase" evidence="1">
    <location>
        <begin position="4"/>
        <end position="136"/>
    </location>
</feature>
<dbReference type="EMBL" id="SCWF01000015">
    <property type="protein sequence ID" value="TDM12682.1"/>
    <property type="molecule type" value="Genomic_DNA"/>
</dbReference>
<keyword evidence="3" id="KW-1185">Reference proteome</keyword>
<sequence length="143" mass="17075">MAVTYMNNVRPDKVLYILDYFEEKDYFTREDVILDYVNGTQHIVLDGNKPVAVFTLERILNRKHFKRFSILNDQYGRGYFKATLEQLIKYKEPIVLTVLPTNEKVIRILKELGFERVDGQVKSRNSDNYYDLYEIQNFKLEGY</sequence>
<comment type="caution">
    <text evidence="2">The sequence shown here is derived from an EMBL/GenBank/DDBJ whole genome shotgun (WGS) entry which is preliminary data.</text>
</comment>
<evidence type="ECO:0000313" key="2">
    <source>
        <dbReference type="EMBL" id="TDM12682.1"/>
    </source>
</evidence>
<dbReference type="GO" id="GO:0016747">
    <property type="term" value="F:acyltransferase activity, transferring groups other than amino-acyl groups"/>
    <property type="evidence" value="ECO:0007669"/>
    <property type="project" value="InterPro"/>
</dbReference>
<dbReference type="Gene3D" id="3.40.630.30">
    <property type="match status" value="1"/>
</dbReference>
<organism evidence="2 3">
    <name type="scientific">Macrococcus bovicus</name>
    <dbReference type="NCBI Taxonomy" id="69968"/>
    <lineage>
        <taxon>Bacteria</taxon>
        <taxon>Bacillati</taxon>
        <taxon>Bacillota</taxon>
        <taxon>Bacilli</taxon>
        <taxon>Bacillales</taxon>
        <taxon>Staphylococcaceae</taxon>
        <taxon>Macrococcus</taxon>
    </lineage>
</organism>
<dbReference type="AlphaFoldDB" id="A0A4R6BWT8"/>
<reference evidence="2 3" key="1">
    <citation type="submission" date="2019-01" db="EMBL/GenBank/DDBJ databases">
        <title>Draft genome sequences of the type strains of six Macrococcus species.</title>
        <authorList>
            <person name="Mazhar S."/>
            <person name="Altermann E."/>
            <person name="Hill C."/>
            <person name="Mcauliffe O."/>
        </authorList>
    </citation>
    <scope>NUCLEOTIDE SEQUENCE [LARGE SCALE GENOMIC DNA]</scope>
    <source>
        <strain evidence="2 3">ATCC 51825</strain>
    </source>
</reference>
<protein>
    <recommendedName>
        <fullName evidence="1">N-acetyltransferase domain-containing protein</fullName>
    </recommendedName>
</protein>
<name>A0A4R6BWT8_9STAP</name>